<dbReference type="InterPro" id="IPR003439">
    <property type="entry name" value="ABC_transporter-like_ATP-bd"/>
</dbReference>
<name>A0A0B5ES18_STRA4</name>
<gene>
    <name evidence="6" type="ORF">SLNWT_0541</name>
</gene>
<dbReference type="InterPro" id="IPR039421">
    <property type="entry name" value="Type_1_exporter"/>
</dbReference>
<dbReference type="PROSITE" id="PS50893">
    <property type="entry name" value="ABC_TRANSPORTER_2"/>
    <property type="match status" value="1"/>
</dbReference>
<feature type="domain" description="ABC transporter" evidence="5">
    <location>
        <begin position="366"/>
        <end position="609"/>
    </location>
</feature>
<dbReference type="PROSITE" id="PS00211">
    <property type="entry name" value="ABC_TRANSPORTER_1"/>
    <property type="match status" value="1"/>
</dbReference>
<dbReference type="SUPFAM" id="SSF52540">
    <property type="entry name" value="P-loop containing nucleoside triphosphate hydrolases"/>
    <property type="match status" value="1"/>
</dbReference>
<dbReference type="Gene3D" id="3.40.50.300">
    <property type="entry name" value="P-loop containing nucleotide triphosphate hydrolases"/>
    <property type="match status" value="1"/>
</dbReference>
<evidence type="ECO:0000313" key="6">
    <source>
        <dbReference type="EMBL" id="AJE80917.1"/>
    </source>
</evidence>
<evidence type="ECO:0000256" key="3">
    <source>
        <dbReference type="SAM" id="MobiDB-lite"/>
    </source>
</evidence>
<dbReference type="PANTHER" id="PTHR24221">
    <property type="entry name" value="ATP-BINDING CASSETTE SUB-FAMILY B"/>
    <property type="match status" value="1"/>
</dbReference>
<dbReference type="AlphaFoldDB" id="A0A0B5ES18"/>
<reference evidence="6 7" key="1">
    <citation type="submission" date="2015-01" db="EMBL/GenBank/DDBJ databases">
        <title>Enhanced salinomycin production by adjusting the supply of polyketide extender units in Streptomyce albus DSM 41398.</title>
        <authorList>
            <person name="Lu C."/>
        </authorList>
    </citation>
    <scope>NUCLEOTIDE SEQUENCE [LARGE SCALE GENOMIC DNA]</scope>
    <source>
        <strain evidence="7">ATCC 21838 / DSM 41398 / FERM P-419 / JCM 4703 / NBRC 107858</strain>
    </source>
</reference>
<dbReference type="Pfam" id="PF00005">
    <property type="entry name" value="ABC_tran"/>
    <property type="match status" value="1"/>
</dbReference>
<dbReference type="GO" id="GO:0034040">
    <property type="term" value="F:ATPase-coupled lipid transmembrane transporter activity"/>
    <property type="evidence" value="ECO:0007669"/>
    <property type="project" value="TreeGrafter"/>
</dbReference>
<keyword evidence="1" id="KW-0547">Nucleotide-binding</keyword>
<evidence type="ECO:0000256" key="1">
    <source>
        <dbReference type="ARBA" id="ARBA00022741"/>
    </source>
</evidence>
<dbReference type="PANTHER" id="PTHR24221:SF646">
    <property type="entry name" value="HAEMOLYSIN SECRETION ATP-BINDING PROTEIN"/>
    <property type="match status" value="1"/>
</dbReference>
<feature type="transmembrane region" description="Helical" evidence="4">
    <location>
        <begin position="275"/>
        <end position="296"/>
    </location>
</feature>
<feature type="transmembrane region" description="Helical" evidence="4">
    <location>
        <begin position="48"/>
        <end position="66"/>
    </location>
</feature>
<evidence type="ECO:0000256" key="4">
    <source>
        <dbReference type="SAM" id="Phobius"/>
    </source>
</evidence>
<dbReference type="InterPro" id="IPR003593">
    <property type="entry name" value="AAA+_ATPase"/>
</dbReference>
<accession>A0A0B5ES18</accession>
<dbReference type="InterPro" id="IPR017871">
    <property type="entry name" value="ABC_transporter-like_CS"/>
</dbReference>
<feature type="region of interest" description="Disordered" evidence="3">
    <location>
        <begin position="618"/>
        <end position="637"/>
    </location>
</feature>
<keyword evidence="7" id="KW-1185">Reference proteome</keyword>
<dbReference type="SMART" id="SM00382">
    <property type="entry name" value="AAA"/>
    <property type="match status" value="1"/>
</dbReference>
<dbReference type="EMBL" id="CP010519">
    <property type="protein sequence ID" value="AJE80917.1"/>
    <property type="molecule type" value="Genomic_DNA"/>
</dbReference>
<keyword evidence="4" id="KW-1133">Transmembrane helix</keyword>
<keyword evidence="4" id="KW-0472">Membrane</keyword>
<dbReference type="Proteomes" id="UP000031523">
    <property type="component" value="Chromosome"/>
</dbReference>
<evidence type="ECO:0000256" key="2">
    <source>
        <dbReference type="ARBA" id="ARBA00022840"/>
    </source>
</evidence>
<dbReference type="GO" id="GO:0016887">
    <property type="term" value="F:ATP hydrolysis activity"/>
    <property type="evidence" value="ECO:0007669"/>
    <property type="project" value="InterPro"/>
</dbReference>
<dbReference type="GO" id="GO:0005524">
    <property type="term" value="F:ATP binding"/>
    <property type="evidence" value="ECO:0007669"/>
    <property type="project" value="UniProtKB-KW"/>
</dbReference>
<dbReference type="KEGG" id="sals:SLNWT_0541"/>
<feature type="transmembrane region" description="Helical" evidence="4">
    <location>
        <begin position="78"/>
        <end position="99"/>
    </location>
</feature>
<evidence type="ECO:0000259" key="5">
    <source>
        <dbReference type="PROSITE" id="PS50893"/>
    </source>
</evidence>
<keyword evidence="2 6" id="KW-0067">ATP-binding</keyword>
<evidence type="ECO:0000313" key="7">
    <source>
        <dbReference type="Proteomes" id="UP000031523"/>
    </source>
</evidence>
<dbReference type="InterPro" id="IPR027417">
    <property type="entry name" value="P-loop_NTPase"/>
</dbReference>
<keyword evidence="4" id="KW-0812">Transmembrane</keyword>
<organism evidence="6 7">
    <name type="scientific">Streptomyces albus (strain ATCC 21838 / DSM 41398 / FERM P-419 / JCM 4703 / NBRC 107858)</name>
    <dbReference type="NCBI Taxonomy" id="1081613"/>
    <lineage>
        <taxon>Bacteria</taxon>
        <taxon>Bacillati</taxon>
        <taxon>Actinomycetota</taxon>
        <taxon>Actinomycetes</taxon>
        <taxon>Kitasatosporales</taxon>
        <taxon>Streptomycetaceae</taxon>
        <taxon>Streptomyces</taxon>
    </lineage>
</organism>
<feature type="transmembrane region" description="Helical" evidence="4">
    <location>
        <begin position="169"/>
        <end position="196"/>
    </location>
</feature>
<protein>
    <submittedName>
        <fullName evidence="6">ABC transporter ATP-binding protein</fullName>
    </submittedName>
</protein>
<dbReference type="CDD" id="cd03228">
    <property type="entry name" value="ABCC_MRP_Like"/>
    <property type="match status" value="1"/>
</dbReference>
<proteinExistence type="predicted"/>
<sequence length="637" mass="67955">MAARLRPMRESAAAWRSEMRLRRRLAASVRSAGRPLSAAVWAVNLARALLPLAVGLFTGLLVQHLVTSPRDTGGLTRLTLALCLTLLASQAAEILAGAVKFSAARRIDRWHRLRLADMMGAPSGIGHLDDPEVRQELDQAAPLKGLPGWVSYTFGTSAVGQVVITTRTVGAWCAALVLACFSWPLALLALGAAMGVRAATGRDWMEQHAVIRGFAPATRRAEYWAEVAASSWSAKEVRVFGLSAWAIGRFREVLTARTDRVAQVRLRLLRRLGGAVLVLAPVTGLGLGVLGAAGARLPPGEFALYLGMFWAVLSVSRWDADSYDVQFAGLPALRAVDRLEALLADADPYPSGGLASGAPAAGAPRIRFESVGFAYPGSARRVLDGLDLEIEPGSTVALVGVNGAGKSTFTKLLTGLLAPTAGRITVDGVPLAEIAPSAWRARVSVVLQEFVHYELPLSENVTLGAPGHRPSAEALDRAAREAGTEDLVAAAPLGWRTPLARGYPHGIDLSGGQWQRIALARALYAVSHGARLLILDEPTAHLDIRAELDLFSRIGDRARDASVLLISHRLATVRRADRIVLLDAGRVAESGTHEELMALGGRYAEMFTLQARRFTDHEAGPQGDLPFVPGLTPKAHP</sequence>